<feature type="transmembrane region" description="Helical" evidence="2">
    <location>
        <begin position="190"/>
        <end position="207"/>
    </location>
</feature>
<feature type="compositionally biased region" description="Basic and acidic residues" evidence="1">
    <location>
        <begin position="331"/>
        <end position="345"/>
    </location>
</feature>
<reference evidence="3 4" key="1">
    <citation type="journal article" date="2021" name="ISME Commun">
        <title>Automated analysis of genomic sequences facilitates high-throughput and comprehensive description of bacteria.</title>
        <authorList>
            <person name="Hitch T.C.A."/>
        </authorList>
    </citation>
    <scope>NUCLEOTIDE SEQUENCE [LARGE SCALE GENOMIC DNA]</scope>
    <source>
        <strain evidence="3 4">Sanger_02</strain>
    </source>
</reference>
<evidence type="ECO:0000256" key="1">
    <source>
        <dbReference type="SAM" id="MobiDB-lite"/>
    </source>
</evidence>
<evidence type="ECO:0008006" key="5">
    <source>
        <dbReference type="Google" id="ProtNLM"/>
    </source>
</evidence>
<feature type="transmembrane region" description="Helical" evidence="2">
    <location>
        <begin position="111"/>
        <end position="133"/>
    </location>
</feature>
<proteinExistence type="predicted"/>
<evidence type="ECO:0000313" key="3">
    <source>
        <dbReference type="EMBL" id="MCU6699531.1"/>
    </source>
</evidence>
<keyword evidence="2" id="KW-0472">Membrane</keyword>
<keyword evidence="2" id="KW-1133">Transmembrane helix</keyword>
<feature type="transmembrane region" description="Helical" evidence="2">
    <location>
        <begin position="247"/>
        <end position="268"/>
    </location>
</feature>
<evidence type="ECO:0000256" key="2">
    <source>
        <dbReference type="SAM" id="Phobius"/>
    </source>
</evidence>
<comment type="caution">
    <text evidence="3">The sequence shown here is derived from an EMBL/GenBank/DDBJ whole genome shotgun (WGS) entry which is preliminary data.</text>
</comment>
<feature type="transmembrane region" description="Helical" evidence="2">
    <location>
        <begin position="219"/>
        <end position="240"/>
    </location>
</feature>
<sequence>MESVLELKGKLQNVYAQYSTYIDKVVRFVLAFVAFFMINREIGYMHMLANPVVALGLAVICAFLPPIFTLIAGAVLTMAHVYSVSLGMLIVTALLFVIMYVFYLRFAPKTAIVILVVVTAYIAKVPAAALVALGLLGTPAYAVPAALGTIAYYMIHQVKKSAAAIQAAKSSSFVNDMIKFAKQAVSSKEMWLMVIAGIICIILVYTIRRAAMAHAWKAASVAGALAYLIVAAAGGSVLGVKISTTTLFVGAVVAVVTGLVLEIIFFAVDYSKCESLQFEDDEYYYYVKAVPKVGVTVPEKTVQQINKREEYPSETEVIDAKELRKKTQQHAQKDAAKKHVRKETPSHAAQEPVRHAKKQQAGQERKQAKPRKTVDRQQPNPKKAAVKRKPSPQKRQLSDADTEHLLLTRSLEKELNLNKDNK</sequence>
<dbReference type="EMBL" id="JAOQJV010000004">
    <property type="protein sequence ID" value="MCU6699531.1"/>
    <property type="molecule type" value="Genomic_DNA"/>
</dbReference>
<evidence type="ECO:0000313" key="4">
    <source>
        <dbReference type="Proteomes" id="UP001207605"/>
    </source>
</evidence>
<feature type="transmembrane region" description="Helical" evidence="2">
    <location>
        <begin position="20"/>
        <end position="39"/>
    </location>
</feature>
<protein>
    <recommendedName>
        <fullName evidence="5">ABC transporter permease</fullName>
    </recommendedName>
</protein>
<dbReference type="RefSeq" id="WP_262581106.1">
    <property type="nucleotide sequence ID" value="NZ_JAOQJV010000004.1"/>
</dbReference>
<accession>A0ABT2S4P3</accession>
<dbReference type="Proteomes" id="UP001207605">
    <property type="component" value="Unassembled WGS sequence"/>
</dbReference>
<feature type="transmembrane region" description="Helical" evidence="2">
    <location>
        <begin position="51"/>
        <end position="76"/>
    </location>
</feature>
<feature type="compositionally biased region" description="Basic and acidic residues" evidence="1">
    <location>
        <begin position="363"/>
        <end position="375"/>
    </location>
</feature>
<name>A0ABT2S4P3_9FIRM</name>
<keyword evidence="2" id="KW-0812">Transmembrane</keyword>
<feature type="region of interest" description="Disordered" evidence="1">
    <location>
        <begin position="313"/>
        <end position="405"/>
    </location>
</feature>
<feature type="transmembrane region" description="Helical" evidence="2">
    <location>
        <begin position="82"/>
        <end position="104"/>
    </location>
</feature>
<feature type="transmembrane region" description="Helical" evidence="2">
    <location>
        <begin position="139"/>
        <end position="155"/>
    </location>
</feature>
<feature type="compositionally biased region" description="Basic and acidic residues" evidence="1">
    <location>
        <begin position="396"/>
        <end position="405"/>
    </location>
</feature>
<gene>
    <name evidence="3" type="ORF">OCV65_04685</name>
</gene>
<organism evidence="3 4">
    <name type="scientific">Dorea ammoniilytica</name>
    <dbReference type="NCBI Taxonomy" id="2981788"/>
    <lineage>
        <taxon>Bacteria</taxon>
        <taxon>Bacillati</taxon>
        <taxon>Bacillota</taxon>
        <taxon>Clostridia</taxon>
        <taxon>Lachnospirales</taxon>
        <taxon>Lachnospiraceae</taxon>
        <taxon>Dorea</taxon>
    </lineage>
</organism>
<keyword evidence="4" id="KW-1185">Reference proteome</keyword>